<dbReference type="EMBL" id="JAAGBB010000008">
    <property type="protein sequence ID" value="MBR0664490.1"/>
    <property type="molecule type" value="Genomic_DNA"/>
</dbReference>
<keyword evidence="3" id="KW-1185">Reference proteome</keyword>
<evidence type="ECO:0000256" key="1">
    <source>
        <dbReference type="SAM" id="MobiDB-lite"/>
    </source>
</evidence>
<gene>
    <name evidence="2" type="ORF">GXW71_09010</name>
</gene>
<organism evidence="2 3">
    <name type="scientific">Plastoroseomonas hellenica</name>
    <dbReference type="NCBI Taxonomy" id="2687306"/>
    <lineage>
        <taxon>Bacteria</taxon>
        <taxon>Pseudomonadati</taxon>
        <taxon>Pseudomonadota</taxon>
        <taxon>Alphaproteobacteria</taxon>
        <taxon>Acetobacterales</taxon>
        <taxon>Acetobacteraceae</taxon>
        <taxon>Plastoroseomonas</taxon>
    </lineage>
</organism>
<proteinExistence type="predicted"/>
<sequence>MSYSKKSSKSSKKSATPNQTPVPTIPKSTKPPELFVCGKCKQKASTKSGQYCSKCKPQHHLLQTGAQPARAVAQWLPDPVSQDARATLQYAKNPYLKDHALYASHIFKHFKIYGNSNTSSGFGDQDTLWEEGTVSVDFQGIREGSSDTIWLDYQGQAGKGSARVSHWQVMIVCGSGVPSQALIEAAIDASHGEAARSLLLTNNTQGRPK</sequence>
<dbReference type="Proteomes" id="UP001196870">
    <property type="component" value="Unassembled WGS sequence"/>
</dbReference>
<evidence type="ECO:0000313" key="2">
    <source>
        <dbReference type="EMBL" id="MBR0664490.1"/>
    </source>
</evidence>
<accession>A0ABS5EW07</accession>
<comment type="caution">
    <text evidence="2">The sequence shown here is derived from an EMBL/GenBank/DDBJ whole genome shotgun (WGS) entry which is preliminary data.</text>
</comment>
<name>A0ABS5EW07_9PROT</name>
<feature type="region of interest" description="Disordered" evidence="1">
    <location>
        <begin position="1"/>
        <end position="32"/>
    </location>
</feature>
<reference evidence="3" key="1">
    <citation type="journal article" date="2021" name="Syst. Appl. Microbiol.">
        <title>Roseomonas hellenica sp. nov., isolated from roots of wild-growing Alkanna tinctoria.</title>
        <authorList>
            <person name="Rat A."/>
            <person name="Naranjo H.D."/>
            <person name="Lebbe L."/>
            <person name="Cnockaert M."/>
            <person name="Krigas N."/>
            <person name="Grigoriadou K."/>
            <person name="Maloupa E."/>
            <person name="Willems A."/>
        </authorList>
    </citation>
    <scope>NUCLEOTIDE SEQUENCE [LARGE SCALE GENOMIC DNA]</scope>
    <source>
        <strain evidence="3">LMG 31523</strain>
    </source>
</reference>
<evidence type="ECO:0000313" key="3">
    <source>
        <dbReference type="Proteomes" id="UP001196870"/>
    </source>
</evidence>
<feature type="compositionally biased region" description="Basic residues" evidence="1">
    <location>
        <begin position="1"/>
        <end position="12"/>
    </location>
</feature>
<protein>
    <submittedName>
        <fullName evidence="2">Uncharacterized protein</fullName>
    </submittedName>
</protein>
<dbReference type="RefSeq" id="WP_211852152.1">
    <property type="nucleotide sequence ID" value="NZ_JAAGBB010000008.1"/>
</dbReference>